<gene>
    <name evidence="3" type="ORF">Cboi02_000105300</name>
</gene>
<organism evidence="3 4">
    <name type="scientific">Candida boidinii</name>
    <name type="common">Yeast</name>
    <dbReference type="NCBI Taxonomy" id="5477"/>
    <lineage>
        <taxon>Eukaryota</taxon>
        <taxon>Fungi</taxon>
        <taxon>Dikarya</taxon>
        <taxon>Ascomycota</taxon>
        <taxon>Saccharomycotina</taxon>
        <taxon>Pichiomycetes</taxon>
        <taxon>Pichiales</taxon>
        <taxon>Pichiaceae</taxon>
        <taxon>Ogataea</taxon>
        <taxon>Ogataea/Candida clade</taxon>
    </lineage>
</organism>
<protein>
    <submittedName>
        <fullName evidence="3">Unnamed protein product</fullName>
    </submittedName>
</protein>
<dbReference type="Proteomes" id="UP001165120">
    <property type="component" value="Unassembled WGS sequence"/>
</dbReference>
<keyword evidence="4" id="KW-1185">Reference proteome</keyword>
<accession>A0A9W6SWV6</accession>
<sequence>MVEDSVGYYNTHLQYIQDMSSIISIPIPNDRKFSSNTFSKINDLNYSANSTLTTTSTTATDKMDDFYIVLSPDSKRNKNNESSCCFSYNSTPATPSLSSVLLSKKGSIKSSYSHLYNLTLNCSSSTYTYSLNQNVSNINNANNNKNSLMKSCNSFNCCGTTADGPSVPSVCESFDSTFSMDNSMSEFGGYSASLRSGVSCSKNSFVNTLFENSNNSHPLMEDDDDLTYEEQNSNMISIDLFDNSNINNKNNNSIIGSNQSEISMDDCVSVSTSLSSSSINIQRLLHDHLVQDEKCKQTLLRPSKSQKFVSNLSKSFRFISSLASSSKRATIFDANNLLSFDARLTDDRLPVLENFEQIQQNASEEEEEKEKEYSFEEQKIEQDIPLITFDSITSPSQIQNKCITMTYHPNINSNRSREPRINSNFLRFYAHDYSIKSCGLLGVTDYEIDLFQEEEAKRYYQTDCQENGDDGFDLSSESSIDSTSNYYNNLSDEDKDEDDEDDEADEMTGYNHTREMISYKDRLKIGLLSREKLWSSVILPPRDDTIDDHSILRNKYIYINSDLCSKSKSCSSLTRMNGGVMPWVNCYNYNSRKNQTCLKPYGFLANQTQFTVKGWANQRWVGQTSN</sequence>
<comment type="caution">
    <text evidence="3">The sequence shown here is derived from an EMBL/GenBank/DDBJ whole genome shotgun (WGS) entry which is preliminary data.</text>
</comment>
<name>A0A9W6SWV6_CANBO</name>
<proteinExistence type="predicted"/>
<feature type="coiled-coil region" evidence="1">
    <location>
        <begin position="352"/>
        <end position="379"/>
    </location>
</feature>
<feature type="compositionally biased region" description="Acidic residues" evidence="2">
    <location>
        <begin position="491"/>
        <end position="506"/>
    </location>
</feature>
<dbReference type="EMBL" id="BSXN01000223">
    <property type="protein sequence ID" value="GME67673.1"/>
    <property type="molecule type" value="Genomic_DNA"/>
</dbReference>
<feature type="compositionally biased region" description="Low complexity" evidence="2">
    <location>
        <begin position="475"/>
        <end position="484"/>
    </location>
</feature>
<evidence type="ECO:0000313" key="4">
    <source>
        <dbReference type="Proteomes" id="UP001165120"/>
    </source>
</evidence>
<evidence type="ECO:0000256" key="1">
    <source>
        <dbReference type="SAM" id="Coils"/>
    </source>
</evidence>
<evidence type="ECO:0000313" key="3">
    <source>
        <dbReference type="EMBL" id="GME67673.1"/>
    </source>
</evidence>
<evidence type="ECO:0000256" key="2">
    <source>
        <dbReference type="SAM" id="MobiDB-lite"/>
    </source>
</evidence>
<dbReference type="AlphaFoldDB" id="A0A9W6SWV6"/>
<keyword evidence="1" id="KW-0175">Coiled coil</keyword>
<feature type="region of interest" description="Disordered" evidence="2">
    <location>
        <begin position="468"/>
        <end position="510"/>
    </location>
</feature>
<reference evidence="3" key="1">
    <citation type="submission" date="2023-04" db="EMBL/GenBank/DDBJ databases">
        <title>Candida boidinii NBRC 10035.</title>
        <authorList>
            <person name="Ichikawa N."/>
            <person name="Sato H."/>
            <person name="Tonouchi N."/>
        </authorList>
    </citation>
    <scope>NUCLEOTIDE SEQUENCE</scope>
    <source>
        <strain evidence="3">NBRC 10035</strain>
    </source>
</reference>